<evidence type="ECO:0000313" key="3">
    <source>
        <dbReference type="Proteomes" id="UP001162024"/>
    </source>
</evidence>
<evidence type="ECO:0000256" key="1">
    <source>
        <dbReference type="SAM" id="Phobius"/>
    </source>
</evidence>
<protein>
    <submittedName>
        <fullName evidence="2">Protein E18</fullName>
    </submittedName>
</protein>
<feature type="transmembrane region" description="Helical" evidence="1">
    <location>
        <begin position="227"/>
        <end position="248"/>
    </location>
</feature>
<sequence>MKPRFLRPAATKDNHNPHDLMWDLVNFLNPYIAFIISSYTICVCYLMLSRTNRGKKYLVLQQFVTLGFMIAYVLISRNIRICADLRDDEAYVRSLRCCFALYSGMAILVHVYNSLNAALYNRYDTWTCSYLCILHTSMATMVSMAQTGYMSAALTCNYGEDLMFLARWFFYTLLFSALVTYLCDTNAVIIHGRQDWVTVAAALGAIAALIATSFLKSFKGFPGQWGMVTALGKTSLVLSIVSVMKLSLDMEFTGIDLSMLYTWLVDVVAL</sequence>
<organism evidence="2 3">
    <name type="scientific">Elephant endotheliotropic herpesvirus 3A</name>
    <dbReference type="NCBI Taxonomy" id="1329409"/>
    <lineage>
        <taxon>Viruses</taxon>
        <taxon>Duplodnaviria</taxon>
        <taxon>Heunggongvirae</taxon>
        <taxon>Peploviricota</taxon>
        <taxon>Herviviricetes</taxon>
        <taxon>Herpesvirales</taxon>
        <taxon>Orthoherpesviridae</taxon>
        <taxon>Betaherpesvirinae</taxon>
        <taxon>Proboscivirus</taxon>
        <taxon>Elephant endotheliotropic herpesvirus 3</taxon>
    </lineage>
</organism>
<reference evidence="2" key="6">
    <citation type="journal article" date="2016" name="MSphere">
        <title>Comparison of the Gene Coding Contents and Other Unusual Features of the GC-Rich and AT-Rich Branch Probosciviruses.</title>
        <authorList>
            <person name="Ling P.D."/>
            <person name="Long S.Y."/>
            <person name="Zong J.C."/>
            <person name="Heaggans S.Y."/>
            <person name="Qin X."/>
            <person name="Hayward G.S."/>
        </authorList>
    </citation>
    <scope>NUCLEOTIDE SEQUENCE</scope>
    <source>
        <strain evidence="2">Nyah NAP97</strain>
    </source>
</reference>
<accession>A0A866VSF7</accession>
<feature type="transmembrane region" description="Helical" evidence="1">
    <location>
        <begin position="90"/>
        <end position="111"/>
    </location>
</feature>
<reference evidence="2" key="2">
    <citation type="journal article" date="2013" name="Genome Announc.">
        <title>Complete Genome Sequence of Elephant Endotheliotropic Herpesvirus 1A.</title>
        <authorList>
            <person name="Ling P.D."/>
            <person name="Reid J.G."/>
            <person name="Qin X."/>
            <person name="Muzny D.M."/>
            <person name="Gibbs R."/>
            <person name="Petrosino J."/>
            <person name="Peng R."/>
            <person name="Zong J.C."/>
            <person name="Heaggans S.Y."/>
            <person name="Hayward G.S."/>
        </authorList>
    </citation>
    <scope>NUCLEOTIDE SEQUENCE</scope>
    <source>
        <strain evidence="2">Nyah NAP97</strain>
    </source>
</reference>
<feature type="transmembrane region" description="Helical" evidence="1">
    <location>
        <begin position="57"/>
        <end position="75"/>
    </location>
</feature>
<keyword evidence="1" id="KW-1133">Transmembrane helix</keyword>
<keyword evidence="3" id="KW-1185">Reference proteome</keyword>
<feature type="transmembrane region" description="Helical" evidence="1">
    <location>
        <begin position="196"/>
        <end position="215"/>
    </location>
</feature>
<evidence type="ECO:0000313" key="2">
    <source>
        <dbReference type="EMBL" id="QOE74387.1"/>
    </source>
</evidence>
<dbReference type="Proteomes" id="UP001162024">
    <property type="component" value="Segment"/>
</dbReference>
<keyword evidence="1" id="KW-0812">Transmembrane</keyword>
<dbReference type="EMBL" id="MN373268">
    <property type="protein sequence ID" value="QOE74387.1"/>
    <property type="molecule type" value="Genomic_DNA"/>
</dbReference>
<reference evidence="2" key="5">
    <citation type="journal article" date="2016" name="MSphere">
        <title>Complete Genome Sequence of Elephant Endotheliotropic Herpesvirus 4, the First Example of a GC-Rich Branch Proboscivirus.</title>
        <authorList>
            <person name="Ling P.D."/>
            <person name="Long S.Y."/>
            <person name="Fuery A."/>
            <person name="Peng R.S."/>
            <person name="Heaggans S.Y."/>
            <person name="Qin X."/>
            <person name="Worley K.C."/>
            <person name="Dugan S."/>
            <person name="Hayward G.S."/>
        </authorList>
    </citation>
    <scope>NUCLEOTIDE SEQUENCE</scope>
    <source>
        <strain evidence="2">Nyah NAP97</strain>
    </source>
</reference>
<reference evidence="2" key="7">
    <citation type="submission" date="2019-08" db="EMBL/GenBank/DDBJ databases">
        <title>Complete Genome Assembly and Annotation of EEHV3A the First Example of a GC-Branch African Elephant Endotheliotrophic Herpesvirus Associated with Lethal Hemorrhagic Disease.</title>
        <authorList>
            <person name="Tan J."/>
            <person name="Ling P.D."/>
            <person name="Worley K."/>
            <person name="Proudfoot J."/>
            <person name="Bowman M."/>
            <person name="Qin X."/>
            <person name="Latimer E.M."/>
            <person name="Holder K."/>
            <person name="Fayette M."/>
            <person name="Nodolf S."/>
            <person name="Heaggans S.Y."/>
            <person name="Zong J.-C."/>
            <person name="Pearson V.R."/>
            <person name="Hayward G.S."/>
        </authorList>
    </citation>
    <scope>NUCLEOTIDE SEQUENCE</scope>
    <source>
        <strain evidence="2">Nyah NAP97</strain>
    </source>
</reference>
<reference evidence="2" key="3">
    <citation type="journal article" date="2014" name="J. Virol.">
        <title>Comparative genome analysis of four elephant endotheliotropic herpesviruses, EEHV3, EEHV4, EEHV5, and EEHV6, from cases of hemorrhagic disease or viremia.</title>
        <authorList>
            <person name="Zong JC"/>
            <person name="Latimer EM"/>
            <person name="Long SY"/>
            <person name="Richman LK"/>
            <person name="Heaggans SY"/>
            <person name="Hayward GS."/>
        </authorList>
    </citation>
    <scope>NUCLEOTIDE SEQUENCE</scope>
    <source>
        <strain evidence="2">Nyah NAP97</strain>
    </source>
</reference>
<reference evidence="2" key="4">
    <citation type="journal article" date="2016" name="ILAR J">
        <title>Review of Elephant Endotheliotropic Herpesviruses and Acute Hemorrhagic Disease.</title>
        <authorList>
            <person name="Long S.Y."/>
            <person name="Latimer E.M."/>
            <person name="Hayward G.S."/>
        </authorList>
    </citation>
    <scope>NUCLEOTIDE SEQUENCE</scope>
    <source>
        <strain evidence="2">Nyah NAP97</strain>
    </source>
</reference>
<feature type="transmembrane region" description="Helical" evidence="1">
    <location>
        <begin position="123"/>
        <end position="145"/>
    </location>
</feature>
<proteinExistence type="predicted"/>
<feature type="transmembrane region" description="Helical" evidence="1">
    <location>
        <begin position="165"/>
        <end position="184"/>
    </location>
</feature>
<dbReference type="KEGG" id="vg:80541504"/>
<gene>
    <name evidence="2" type="primary">E18</name>
</gene>
<name>A0A866VSF7_9BETA</name>
<dbReference type="RefSeq" id="YP_010802720.1">
    <property type="nucleotide sequence ID" value="NC_077039.1"/>
</dbReference>
<dbReference type="GeneID" id="80541504"/>
<feature type="transmembrane region" description="Helical" evidence="1">
    <location>
        <begin position="28"/>
        <end position="48"/>
    </location>
</feature>
<reference evidence="2" key="1">
    <citation type="journal article" date="2009" name="Vet. Pathol.">
        <title>Clinico-pathologic features of fatal disease attributed to new variants of endotheliotropic herpesviruses in two Asian elephants (Elephas maximus).</title>
        <authorList>
            <person name="Garner M.M."/>
            <person name="Helmick K."/>
            <person name="Ochsenreiter J."/>
            <person name="Richman L.K."/>
            <person name="Latimer E."/>
            <person name="Wise A.G."/>
            <person name="Maes R.K."/>
            <person name="Kiupel M."/>
            <person name="Nordhausen R.W."/>
            <person name="Zong J.C."/>
            <person name="Hayward G.S."/>
        </authorList>
    </citation>
    <scope>NUCLEOTIDE SEQUENCE</scope>
    <source>
        <strain evidence="2">Nyah NAP97</strain>
    </source>
</reference>
<keyword evidence="1" id="KW-0472">Membrane</keyword>